<dbReference type="PROSITE" id="PS50994">
    <property type="entry name" value="INTEGRASE"/>
    <property type="match status" value="1"/>
</dbReference>
<organism evidence="2 3">
    <name type="scientific">Marinobacter vulgaris</name>
    <dbReference type="NCBI Taxonomy" id="1928331"/>
    <lineage>
        <taxon>Bacteria</taxon>
        <taxon>Pseudomonadati</taxon>
        <taxon>Pseudomonadota</taxon>
        <taxon>Gammaproteobacteria</taxon>
        <taxon>Pseudomonadales</taxon>
        <taxon>Marinobacteraceae</taxon>
        <taxon>Marinobacter</taxon>
    </lineage>
</organism>
<reference evidence="2 3" key="2">
    <citation type="submission" date="2018-06" db="EMBL/GenBank/DDBJ databases">
        <title>Marinobactersediminissp. nov, a moderately halophilic bacterium isolated from marine solar saltern.</title>
        <authorList>
            <person name="Zhang Y."/>
        </authorList>
    </citation>
    <scope>NUCLEOTIDE SEQUENCE [LARGE SCALE GENOMIC DNA]</scope>
    <source>
        <strain evidence="2 3">F01</strain>
    </source>
</reference>
<reference evidence="3" key="1">
    <citation type="submission" date="2018-05" db="EMBL/GenBank/DDBJ databases">
        <authorList>
            <person name="Lu D."/>
        </authorList>
    </citation>
    <scope>NUCLEOTIDE SEQUENCE [LARGE SCALE GENOMIC DNA]</scope>
    <source>
        <strain evidence="3">F01</strain>
    </source>
</reference>
<comment type="caution">
    <text evidence="2">The sequence shown here is derived from an EMBL/GenBank/DDBJ whole genome shotgun (WGS) entry which is preliminary data.</text>
</comment>
<gene>
    <name evidence="2" type="ORF">DIT71_16245</name>
</gene>
<dbReference type="Gene3D" id="3.30.420.10">
    <property type="entry name" value="Ribonuclease H-like superfamily/Ribonuclease H"/>
    <property type="match status" value="1"/>
</dbReference>
<dbReference type="InterPro" id="IPR001584">
    <property type="entry name" value="Integrase_cat-core"/>
</dbReference>
<proteinExistence type="predicted"/>
<dbReference type="Proteomes" id="UP000253987">
    <property type="component" value="Unassembled WGS sequence"/>
</dbReference>
<dbReference type="InterPro" id="IPR036397">
    <property type="entry name" value="RNaseH_sf"/>
</dbReference>
<keyword evidence="3" id="KW-1185">Reference proteome</keyword>
<dbReference type="PANTHER" id="PTHR47515:SF2">
    <property type="entry name" value="INTEGRASE CORE DOMAIN PROTEIN"/>
    <property type="match status" value="1"/>
</dbReference>
<dbReference type="Pfam" id="PF13683">
    <property type="entry name" value="rve_3"/>
    <property type="match status" value="1"/>
</dbReference>
<dbReference type="SUPFAM" id="SSF53098">
    <property type="entry name" value="Ribonuclease H-like"/>
    <property type="match status" value="1"/>
</dbReference>
<dbReference type="OrthoDB" id="9774685at2"/>
<dbReference type="PANTHER" id="PTHR47515">
    <property type="entry name" value="LOW CALCIUM RESPONSE LOCUS PROTEIN T"/>
    <property type="match status" value="1"/>
</dbReference>
<evidence type="ECO:0000313" key="3">
    <source>
        <dbReference type="Proteomes" id="UP000253987"/>
    </source>
</evidence>
<dbReference type="InterPro" id="IPR012337">
    <property type="entry name" value="RNaseH-like_sf"/>
</dbReference>
<evidence type="ECO:0000259" key="1">
    <source>
        <dbReference type="PROSITE" id="PS50994"/>
    </source>
</evidence>
<accession>A0A2V3ZGP4</accession>
<name>A0A2V3ZGP4_9GAMM</name>
<feature type="domain" description="Integrase catalytic" evidence="1">
    <location>
        <begin position="1"/>
        <end position="103"/>
    </location>
</feature>
<dbReference type="AlphaFoldDB" id="A0A2V3ZGP4"/>
<sequence length="103" mass="11968">MDPNPSLQHLLLATCPATSIPVLERTIGWRGYPPKFRMNNDTELISVTLADWAEHHGIAMEFIKPGTPTQDCYVERFNRAYRDKILNMYVFRNLTEARQRTES</sequence>
<evidence type="ECO:0000313" key="2">
    <source>
        <dbReference type="EMBL" id="PXX89126.1"/>
    </source>
</evidence>
<protein>
    <recommendedName>
        <fullName evidence="1">Integrase catalytic domain-containing protein</fullName>
    </recommendedName>
</protein>
<dbReference type="GO" id="GO:0015074">
    <property type="term" value="P:DNA integration"/>
    <property type="evidence" value="ECO:0007669"/>
    <property type="project" value="InterPro"/>
</dbReference>
<dbReference type="GO" id="GO:0003676">
    <property type="term" value="F:nucleic acid binding"/>
    <property type="evidence" value="ECO:0007669"/>
    <property type="project" value="InterPro"/>
</dbReference>
<dbReference type="EMBL" id="QFWX01000008">
    <property type="protein sequence ID" value="PXX89126.1"/>
    <property type="molecule type" value="Genomic_DNA"/>
</dbReference>